<accession>A0A812P7U4</accession>
<reference evidence="2" key="1">
    <citation type="submission" date="2021-02" db="EMBL/GenBank/DDBJ databases">
        <authorList>
            <person name="Dougan E. K."/>
            <person name="Rhodes N."/>
            <person name="Thang M."/>
            <person name="Chan C."/>
        </authorList>
    </citation>
    <scope>NUCLEOTIDE SEQUENCE</scope>
</reference>
<evidence type="ECO:0000313" key="3">
    <source>
        <dbReference type="Proteomes" id="UP000601435"/>
    </source>
</evidence>
<gene>
    <name evidence="2" type="ORF">SNEC2469_LOCUS8875</name>
</gene>
<comment type="caution">
    <text evidence="2">The sequence shown here is derived from an EMBL/GenBank/DDBJ whole genome shotgun (WGS) entry which is preliminary data.</text>
</comment>
<dbReference type="Proteomes" id="UP000601435">
    <property type="component" value="Unassembled WGS sequence"/>
</dbReference>
<dbReference type="OrthoDB" id="424395at2759"/>
<dbReference type="EMBL" id="CAJNJA010014495">
    <property type="protein sequence ID" value="CAE7343573.1"/>
    <property type="molecule type" value="Genomic_DNA"/>
</dbReference>
<protein>
    <submittedName>
        <fullName evidence="2">Uncharacterized protein</fullName>
    </submittedName>
</protein>
<proteinExistence type="predicted"/>
<feature type="region of interest" description="Disordered" evidence="1">
    <location>
        <begin position="15"/>
        <end position="41"/>
    </location>
</feature>
<feature type="compositionally biased region" description="Polar residues" evidence="1">
    <location>
        <begin position="30"/>
        <end position="41"/>
    </location>
</feature>
<evidence type="ECO:0000256" key="1">
    <source>
        <dbReference type="SAM" id="MobiDB-lite"/>
    </source>
</evidence>
<keyword evidence="3" id="KW-1185">Reference proteome</keyword>
<evidence type="ECO:0000313" key="2">
    <source>
        <dbReference type="EMBL" id="CAE7343573.1"/>
    </source>
</evidence>
<organism evidence="2 3">
    <name type="scientific">Symbiodinium necroappetens</name>
    <dbReference type="NCBI Taxonomy" id="1628268"/>
    <lineage>
        <taxon>Eukaryota</taxon>
        <taxon>Sar</taxon>
        <taxon>Alveolata</taxon>
        <taxon>Dinophyceae</taxon>
        <taxon>Suessiales</taxon>
        <taxon>Symbiodiniaceae</taxon>
        <taxon>Symbiodinium</taxon>
    </lineage>
</organism>
<dbReference type="AlphaFoldDB" id="A0A812P7U4"/>
<sequence>MERFLVKSDGAASEKTAMLDGASEAAESVQLPSTVTGTSENGSAVPMMITADDNPITAQTDLFLANLLADVKPYGGVRQYLQSHLNTQMAQCAFAKYIQEQLPDNSPTAQCEGPWPAYPPDCDAPVFKLDIWKFAFSNDGSLREPPTLQMSVSLWQRIVAEGFLTKQEPLMVHMENPSSDENLANFSVGHTKSQGRTLTLLAFLWFFNLGASNRGAIRKAPSALSFVYGLRSLNTSSPEDILRSWNSTCPKCDQITGRKSMVVQLLLNLKKGLLEKLQTCVSLFGWEQCPFSDDSLSSRKIYPGGSFRTSKVAKTSAWFSRLQVTEDSYELFVDLVTSQHSATAVGCRAKLSKSTVEDKAEICACAVHMAQEMLRWLQRFAQGDNGAEMEVAAAVTEKSDTYTLRDNPSLKAIMDSCAGSRPVGHSASAQLDEKEQHIQESKFNLLMEELSLDVETWKVYQSAVMSWRVKVEHEAACWKKKVWDESSHAVQSFLDKNVTFLVWSKHRDAAALLLTQISSERSKMEQQLQLPATGLVPIGFCNICSLSMIPSHLQSAGFKVLGNMVATHPLALGMTLGPVFAYKRNSVFSEEYTVLKQLTSFGTMDVDKKYYLAFSKRAATSMHEDARDERPLRYSGHLISSAAADNHKFWKTSALFQTEEAAAGPMMHSRDMVTIETQNDEDLPDAGEERVKGAAKYCQIGSSAAKALFTQLPKEMPTDKKSTAPDFPTFQRLGRKKAGFPACTVGVCESLSRRLGTSTTPPSPRTPSRCTTITISLESASGRSTTICQTCWASRRGT</sequence>
<name>A0A812P7U4_9DINO</name>